<dbReference type="RefSeq" id="WP_095073717.1">
    <property type="nucleotide sequence ID" value="NZ_LT899436.1"/>
</dbReference>
<dbReference type="Gene3D" id="2.30.30.40">
    <property type="entry name" value="SH3 Domains"/>
    <property type="match status" value="1"/>
</dbReference>
<dbReference type="KEGG" id="tje:TJEJU_3211"/>
<proteinExistence type="predicted"/>
<evidence type="ECO:0000313" key="2">
    <source>
        <dbReference type="Proteomes" id="UP000215214"/>
    </source>
</evidence>
<organism evidence="1 2">
    <name type="scientific">Tenacibaculum jejuense</name>
    <dbReference type="NCBI Taxonomy" id="584609"/>
    <lineage>
        <taxon>Bacteria</taxon>
        <taxon>Pseudomonadati</taxon>
        <taxon>Bacteroidota</taxon>
        <taxon>Flavobacteriia</taxon>
        <taxon>Flavobacteriales</taxon>
        <taxon>Flavobacteriaceae</taxon>
        <taxon>Tenacibaculum</taxon>
    </lineage>
</organism>
<keyword evidence="2" id="KW-1185">Reference proteome</keyword>
<accession>A0A238UCC7</accession>
<reference evidence="1 2" key="1">
    <citation type="submission" date="2017-07" db="EMBL/GenBank/DDBJ databases">
        <authorList>
            <person name="Sun Z.S."/>
            <person name="Albrecht U."/>
            <person name="Echele G."/>
            <person name="Lee C.C."/>
        </authorList>
    </citation>
    <scope>NUCLEOTIDE SEQUENCE [LARGE SCALE GENOMIC DNA]</scope>
    <source>
        <strain evidence="2">type strain: KCTC 22618</strain>
    </source>
</reference>
<dbReference type="Proteomes" id="UP000215214">
    <property type="component" value="Chromosome TJEJU"/>
</dbReference>
<evidence type="ECO:0000313" key="1">
    <source>
        <dbReference type="EMBL" id="SNR16863.1"/>
    </source>
</evidence>
<dbReference type="AlphaFoldDB" id="A0A238UCC7"/>
<protein>
    <recommendedName>
        <fullName evidence="3">SH3b domain-containing protein</fullName>
    </recommendedName>
</protein>
<sequence>MKILIVVLSILFSLIEVKAQSKNTFKKDTTTYYVLATNGLNYRAKPWGKILGKLAPLTKVKITERTGNLSSVKVNSNYIEGEWVGVKITENSDTVYVFDGFLTKLQKRVEPKLYDFQSYHIKETNQYFGFIPLTDDASLYQYKTGEIIQKEFLGENEARRNIIKGNYRKIFLFKLGIKESDFIYIYNYFQDKTLKIKVKDLTIVAEPNPYGVSDNVDEWEYIIGFSMRNKIAAKETDVYYRSFVGIGSQNPFAKGKLIPLIWNKVDKRKYSQETIEIIESLEKNKMESIEIFEFHYKHYTYFLRIQKNKERYFQDPLITIVTDNKIVKTLVMGGGEGSSPTPLTFKESKQYLMQWTGVLLKNRNPVIFGLSYQSFGCEGIHFLNEKEKSIYVLCDNRH</sequence>
<dbReference type="OrthoDB" id="7069376at2"/>
<dbReference type="EMBL" id="LT899436">
    <property type="protein sequence ID" value="SNR16863.1"/>
    <property type="molecule type" value="Genomic_DNA"/>
</dbReference>
<name>A0A238UCC7_9FLAO</name>
<gene>
    <name evidence="1" type="ORF">TJEJU_3211</name>
</gene>
<evidence type="ECO:0008006" key="3">
    <source>
        <dbReference type="Google" id="ProtNLM"/>
    </source>
</evidence>